<accession>A0ACB8QMR4</accession>
<protein>
    <submittedName>
        <fullName evidence="1">Ribonuclease III domain-containing protein</fullName>
    </submittedName>
</protein>
<proteinExistence type="predicted"/>
<dbReference type="EMBL" id="MU273532">
    <property type="protein sequence ID" value="KAI0032950.1"/>
    <property type="molecule type" value="Genomic_DNA"/>
</dbReference>
<keyword evidence="2" id="KW-1185">Reference proteome</keyword>
<comment type="caution">
    <text evidence="1">The sequence shown here is derived from an EMBL/GenBank/DDBJ whole genome shotgun (WGS) entry which is preliminary data.</text>
</comment>
<organism evidence="1 2">
    <name type="scientific">Vararia minispora EC-137</name>
    <dbReference type="NCBI Taxonomy" id="1314806"/>
    <lineage>
        <taxon>Eukaryota</taxon>
        <taxon>Fungi</taxon>
        <taxon>Dikarya</taxon>
        <taxon>Basidiomycota</taxon>
        <taxon>Agaricomycotina</taxon>
        <taxon>Agaricomycetes</taxon>
        <taxon>Russulales</taxon>
        <taxon>Lachnocladiaceae</taxon>
        <taxon>Vararia</taxon>
    </lineage>
</organism>
<evidence type="ECO:0000313" key="2">
    <source>
        <dbReference type="Proteomes" id="UP000814128"/>
    </source>
</evidence>
<reference evidence="1" key="1">
    <citation type="submission" date="2021-02" db="EMBL/GenBank/DDBJ databases">
        <authorList>
            <consortium name="DOE Joint Genome Institute"/>
            <person name="Ahrendt S."/>
            <person name="Looney B.P."/>
            <person name="Miyauchi S."/>
            <person name="Morin E."/>
            <person name="Drula E."/>
            <person name="Courty P.E."/>
            <person name="Chicoki N."/>
            <person name="Fauchery L."/>
            <person name="Kohler A."/>
            <person name="Kuo A."/>
            <person name="Labutti K."/>
            <person name="Pangilinan J."/>
            <person name="Lipzen A."/>
            <person name="Riley R."/>
            <person name="Andreopoulos W."/>
            <person name="He G."/>
            <person name="Johnson J."/>
            <person name="Barry K.W."/>
            <person name="Grigoriev I.V."/>
            <person name="Nagy L."/>
            <person name="Hibbett D."/>
            <person name="Henrissat B."/>
            <person name="Matheny P.B."/>
            <person name="Labbe J."/>
            <person name="Martin F."/>
        </authorList>
    </citation>
    <scope>NUCLEOTIDE SEQUENCE</scope>
    <source>
        <strain evidence="1">EC-137</strain>
    </source>
</reference>
<evidence type="ECO:0000313" key="1">
    <source>
        <dbReference type="EMBL" id="KAI0032950.1"/>
    </source>
</evidence>
<sequence>MSIVLPPTAELPELPPILNPEIHNRVFTHRSLFARPTHVFEDLPNDPAPDNEMLEHLGDQVLGLVVTDLIQEMHPNLRVGPSTKMRAMIVGNQTIAAVALRYKLPERLRLHQSQSITLKASMNVRVREQTPIQSYVGGLYKDQGLDAVSRWLSALFRPYVTEAYRVVRGQHGLPELAPHLPPQQPSPPPSPPFPPQAMIGHLGLFNQRLQQSNRAVEWVFADSVGEGTKATPVWVARAMVEGQEWGAGRGNTKKAAKNEAAKTGLKRLGVDVVRIRLSASQWEAD</sequence>
<reference evidence="1" key="2">
    <citation type="journal article" date="2022" name="New Phytol.">
        <title>Evolutionary transition to the ectomycorrhizal habit in the genomes of a hyperdiverse lineage of mushroom-forming fungi.</title>
        <authorList>
            <person name="Looney B."/>
            <person name="Miyauchi S."/>
            <person name="Morin E."/>
            <person name="Drula E."/>
            <person name="Courty P.E."/>
            <person name="Kohler A."/>
            <person name="Kuo A."/>
            <person name="LaButti K."/>
            <person name="Pangilinan J."/>
            <person name="Lipzen A."/>
            <person name="Riley R."/>
            <person name="Andreopoulos W."/>
            <person name="He G."/>
            <person name="Johnson J."/>
            <person name="Nolan M."/>
            <person name="Tritt A."/>
            <person name="Barry K.W."/>
            <person name="Grigoriev I.V."/>
            <person name="Nagy L.G."/>
            <person name="Hibbett D."/>
            <person name="Henrissat B."/>
            <person name="Matheny P.B."/>
            <person name="Labbe J."/>
            <person name="Martin F.M."/>
        </authorList>
    </citation>
    <scope>NUCLEOTIDE SEQUENCE</scope>
    <source>
        <strain evidence="1">EC-137</strain>
    </source>
</reference>
<gene>
    <name evidence="1" type="ORF">K488DRAFT_48740</name>
</gene>
<name>A0ACB8QMR4_9AGAM</name>
<dbReference type="Proteomes" id="UP000814128">
    <property type="component" value="Unassembled WGS sequence"/>
</dbReference>